<evidence type="ECO:0000256" key="1">
    <source>
        <dbReference type="SAM" id="Phobius"/>
    </source>
</evidence>
<organism evidence="2 3">
    <name type="scientific">Lactiplantibacillus paraplantarum</name>
    <dbReference type="NCBI Taxonomy" id="60520"/>
    <lineage>
        <taxon>Bacteria</taxon>
        <taxon>Bacillati</taxon>
        <taxon>Bacillota</taxon>
        <taxon>Bacilli</taxon>
        <taxon>Lactobacillales</taxon>
        <taxon>Lactobacillaceae</taxon>
        <taxon>Lactiplantibacillus</taxon>
    </lineage>
</organism>
<dbReference type="InterPro" id="IPR010380">
    <property type="entry name" value="DUF975"/>
</dbReference>
<name>A0A4Q9Y8E9_9LACO</name>
<feature type="transmembrane region" description="Helical" evidence="1">
    <location>
        <begin position="109"/>
        <end position="137"/>
    </location>
</feature>
<feature type="transmembrane region" description="Helical" evidence="1">
    <location>
        <begin position="180"/>
        <end position="204"/>
    </location>
</feature>
<reference evidence="2 3" key="1">
    <citation type="submission" date="2019-01" db="EMBL/GenBank/DDBJ databases">
        <title>Draft genome sequence of Lactobacillus paraplantarum OSY-TC318, a Producer of the novel lantibiotic Paraplantaracin TC318.</title>
        <authorList>
            <person name="Hussein W.E."/>
            <person name="Huang E."/>
            <person name="Yousef A.E."/>
        </authorList>
    </citation>
    <scope>NUCLEOTIDE SEQUENCE [LARGE SCALE GENOMIC DNA]</scope>
    <source>
        <strain evidence="2 3">OSY-TC318</strain>
    </source>
</reference>
<protein>
    <submittedName>
        <fullName evidence="2">DUF975 family protein</fullName>
    </submittedName>
</protein>
<keyword evidence="1" id="KW-0812">Transmembrane</keyword>
<dbReference type="PANTHER" id="PTHR40076:SF1">
    <property type="entry name" value="MEMBRANE PROTEIN"/>
    <property type="match status" value="1"/>
</dbReference>
<keyword evidence="1" id="KW-0472">Membrane</keyword>
<feature type="transmembrane region" description="Helical" evidence="1">
    <location>
        <begin position="12"/>
        <end position="35"/>
    </location>
</feature>
<feature type="transmembrane region" description="Helical" evidence="1">
    <location>
        <begin position="64"/>
        <end position="88"/>
    </location>
</feature>
<evidence type="ECO:0000313" key="2">
    <source>
        <dbReference type="EMBL" id="TBX53040.1"/>
    </source>
</evidence>
<dbReference type="EMBL" id="SEHH01000005">
    <property type="protein sequence ID" value="TBX53040.1"/>
    <property type="molecule type" value="Genomic_DNA"/>
</dbReference>
<keyword evidence="1" id="KW-1133">Transmembrane helix</keyword>
<dbReference type="Proteomes" id="UP000292648">
    <property type="component" value="Unassembled WGS sequence"/>
</dbReference>
<comment type="caution">
    <text evidence="2">The sequence shown here is derived from an EMBL/GenBank/DDBJ whole genome shotgun (WGS) entry which is preliminary data.</text>
</comment>
<gene>
    <name evidence="2" type="ORF">EUZ87_00315</name>
</gene>
<sequence length="233" mass="26699">MSRYQLKKEAKDLLNGNFVFFLLLFLPVFVIELIAEGANFKSDNVNVQVVDPSVSSIWGSWDTIGLFSSLLAGFLIVGISYVLVDLFRESQTFSDPLKKSFTIVSRGDYFIGSILISLLSFVWIFLWTFLLLVPGIIKSLAYSQAYYIYRDAIDQQQSISCRDAISKSRALMNGHKWEYFMLQISFIGWGLLIMVTFGIAAIWVQPYYHLTMANYYRHLVATSTEKRRLETAN</sequence>
<dbReference type="Pfam" id="PF06161">
    <property type="entry name" value="DUF975"/>
    <property type="match status" value="1"/>
</dbReference>
<dbReference type="PANTHER" id="PTHR40076">
    <property type="entry name" value="MEMBRANE PROTEIN-RELATED"/>
    <property type="match status" value="1"/>
</dbReference>
<dbReference type="AlphaFoldDB" id="A0A4Q9Y8E9"/>
<proteinExistence type="predicted"/>
<accession>A0A4Q9Y8E9</accession>
<evidence type="ECO:0000313" key="3">
    <source>
        <dbReference type="Proteomes" id="UP000292648"/>
    </source>
</evidence>